<dbReference type="GeneID" id="19115156"/>
<protein>
    <submittedName>
        <fullName evidence="1">Uncharacterized protein</fullName>
    </submittedName>
</protein>
<gene>
    <name evidence="1" type="ORF">BAUCODRAFT_524682</name>
</gene>
<evidence type="ECO:0000313" key="2">
    <source>
        <dbReference type="Proteomes" id="UP000011761"/>
    </source>
</evidence>
<evidence type="ECO:0000313" key="1">
    <source>
        <dbReference type="EMBL" id="EMC95061.1"/>
    </source>
</evidence>
<organism evidence="1 2">
    <name type="scientific">Baudoinia panamericana (strain UAMH 10762)</name>
    <name type="common">Angels' share fungus</name>
    <name type="synonym">Baudoinia compniacensis (strain UAMH 10762)</name>
    <dbReference type="NCBI Taxonomy" id="717646"/>
    <lineage>
        <taxon>Eukaryota</taxon>
        <taxon>Fungi</taxon>
        <taxon>Dikarya</taxon>
        <taxon>Ascomycota</taxon>
        <taxon>Pezizomycotina</taxon>
        <taxon>Dothideomycetes</taxon>
        <taxon>Dothideomycetidae</taxon>
        <taxon>Mycosphaerellales</taxon>
        <taxon>Teratosphaeriaceae</taxon>
        <taxon>Baudoinia</taxon>
    </lineage>
</organism>
<dbReference type="RefSeq" id="XP_007677703.1">
    <property type="nucleotide sequence ID" value="XM_007679513.1"/>
</dbReference>
<dbReference type="Proteomes" id="UP000011761">
    <property type="component" value="Unassembled WGS sequence"/>
</dbReference>
<sequence>MLSSRRASWLRIGRRGSHPCIAPLHMEVIQTSSCGIRAGTRYRPLTLSLNEK</sequence>
<accession>M2MEQ9</accession>
<reference evidence="1 2" key="1">
    <citation type="journal article" date="2012" name="PLoS Pathog.">
        <title>Diverse lifestyles and strategies of plant pathogenesis encoded in the genomes of eighteen Dothideomycetes fungi.</title>
        <authorList>
            <person name="Ohm R.A."/>
            <person name="Feau N."/>
            <person name="Henrissat B."/>
            <person name="Schoch C.L."/>
            <person name="Horwitz B.A."/>
            <person name="Barry K.W."/>
            <person name="Condon B.J."/>
            <person name="Copeland A.C."/>
            <person name="Dhillon B."/>
            <person name="Glaser F."/>
            <person name="Hesse C.N."/>
            <person name="Kosti I."/>
            <person name="LaButti K."/>
            <person name="Lindquist E.A."/>
            <person name="Lucas S."/>
            <person name="Salamov A.A."/>
            <person name="Bradshaw R.E."/>
            <person name="Ciuffetti L."/>
            <person name="Hamelin R.C."/>
            <person name="Kema G.H.J."/>
            <person name="Lawrence C."/>
            <person name="Scott J.A."/>
            <person name="Spatafora J.W."/>
            <person name="Turgeon B.G."/>
            <person name="de Wit P.J.G.M."/>
            <person name="Zhong S."/>
            <person name="Goodwin S.B."/>
            <person name="Grigoriev I.V."/>
        </authorList>
    </citation>
    <scope>NUCLEOTIDE SEQUENCE [LARGE SCALE GENOMIC DNA]</scope>
    <source>
        <strain evidence="1 2">UAMH 10762</strain>
    </source>
</reference>
<keyword evidence="2" id="KW-1185">Reference proteome</keyword>
<dbReference type="KEGG" id="bcom:BAUCODRAFT_524682"/>
<dbReference type="EMBL" id="KB445557">
    <property type="protein sequence ID" value="EMC95061.1"/>
    <property type="molecule type" value="Genomic_DNA"/>
</dbReference>
<dbReference type="HOGENOM" id="CLU_3086868_0_0_1"/>
<proteinExistence type="predicted"/>
<name>M2MEQ9_BAUPA</name>
<dbReference type="AlphaFoldDB" id="M2MEQ9"/>